<gene>
    <name evidence="2" type="ORF">AOQ84DRAFT_26646</name>
</gene>
<dbReference type="InterPro" id="IPR052523">
    <property type="entry name" value="Trichothecene_AcTrans"/>
</dbReference>
<evidence type="ECO:0000313" key="2">
    <source>
        <dbReference type="EMBL" id="OCL01217.1"/>
    </source>
</evidence>
<feature type="domain" description="N-acetyltransferase" evidence="1">
    <location>
        <begin position="70"/>
        <end position="211"/>
    </location>
</feature>
<dbReference type="InterPro" id="IPR016181">
    <property type="entry name" value="Acyl_CoA_acyltransferase"/>
</dbReference>
<dbReference type="OrthoDB" id="4738875at2759"/>
<dbReference type="PANTHER" id="PTHR42791">
    <property type="entry name" value="GNAT FAMILY ACETYLTRANSFERASE"/>
    <property type="match status" value="1"/>
</dbReference>
<name>A0A8E2JL83_9PEZI</name>
<dbReference type="Pfam" id="PF00583">
    <property type="entry name" value="Acetyltransf_1"/>
    <property type="match status" value="1"/>
</dbReference>
<accession>A0A8E2JL83</accession>
<reference evidence="2 3" key="1">
    <citation type="journal article" date="2016" name="Nat. Commun.">
        <title>Ectomycorrhizal ecology is imprinted in the genome of the dominant symbiotic fungus Cenococcum geophilum.</title>
        <authorList>
            <consortium name="DOE Joint Genome Institute"/>
            <person name="Peter M."/>
            <person name="Kohler A."/>
            <person name="Ohm R.A."/>
            <person name="Kuo A."/>
            <person name="Krutzmann J."/>
            <person name="Morin E."/>
            <person name="Arend M."/>
            <person name="Barry K.W."/>
            <person name="Binder M."/>
            <person name="Choi C."/>
            <person name="Clum A."/>
            <person name="Copeland A."/>
            <person name="Grisel N."/>
            <person name="Haridas S."/>
            <person name="Kipfer T."/>
            <person name="LaButti K."/>
            <person name="Lindquist E."/>
            <person name="Lipzen A."/>
            <person name="Maire R."/>
            <person name="Meier B."/>
            <person name="Mihaltcheva S."/>
            <person name="Molinier V."/>
            <person name="Murat C."/>
            <person name="Poggeler S."/>
            <person name="Quandt C.A."/>
            <person name="Sperisen C."/>
            <person name="Tritt A."/>
            <person name="Tisserant E."/>
            <person name="Crous P.W."/>
            <person name="Henrissat B."/>
            <person name="Nehls U."/>
            <person name="Egli S."/>
            <person name="Spatafora J.W."/>
            <person name="Grigoriev I.V."/>
            <person name="Martin F.M."/>
        </authorList>
    </citation>
    <scope>NUCLEOTIDE SEQUENCE [LARGE SCALE GENOMIC DNA]</scope>
    <source>
        <strain evidence="2 3">CBS 207.34</strain>
    </source>
</reference>
<dbReference type="CDD" id="cd04301">
    <property type="entry name" value="NAT_SF"/>
    <property type="match status" value="1"/>
</dbReference>
<keyword evidence="3" id="KW-1185">Reference proteome</keyword>
<proteinExistence type="predicted"/>
<dbReference type="GO" id="GO:0016747">
    <property type="term" value="F:acyltransferase activity, transferring groups other than amino-acyl groups"/>
    <property type="evidence" value="ECO:0007669"/>
    <property type="project" value="InterPro"/>
</dbReference>
<dbReference type="AlphaFoldDB" id="A0A8E2JL83"/>
<dbReference type="InterPro" id="IPR000182">
    <property type="entry name" value="GNAT_dom"/>
</dbReference>
<dbReference type="SUPFAM" id="SSF55729">
    <property type="entry name" value="Acyl-CoA N-acyltransferases (Nat)"/>
    <property type="match status" value="1"/>
</dbReference>
<dbReference type="EMBL" id="KV751169">
    <property type="protein sequence ID" value="OCL01217.1"/>
    <property type="molecule type" value="Genomic_DNA"/>
</dbReference>
<protein>
    <submittedName>
        <fullName evidence="2">Acyl-CoA N-acyltransferase</fullName>
    </submittedName>
</protein>
<keyword evidence="2" id="KW-0012">Acyltransferase</keyword>
<dbReference type="PROSITE" id="PS51186">
    <property type="entry name" value="GNAT"/>
    <property type="match status" value="1"/>
</dbReference>
<dbReference type="Gene3D" id="3.40.630.30">
    <property type="match status" value="1"/>
</dbReference>
<sequence length="241" mass="27949">MLQLSEVVSDSDFDELIPLLWYSYAQPRIALLPLLFPSEDESPEAQEKAIQTSKRAFLKMHHADPSGHWLKVLDTDTGKIIGGCRWHIHESDPYEKARGKPFVALTYPEGTERDFASLVLGQILNPRAERYVRPHTHLHICFVHPEHRRRGAGSMMVEWGVSKADEMGVESFLEATFFARPLYEKFGFVVVTTEEASTTIEKPNEAWKHLEQRFLPYKWHCMWRPPRGKYEEGKTELPWSN</sequence>
<evidence type="ECO:0000259" key="1">
    <source>
        <dbReference type="PROSITE" id="PS51186"/>
    </source>
</evidence>
<keyword evidence="2" id="KW-0808">Transferase</keyword>
<organism evidence="2 3">
    <name type="scientific">Glonium stellatum</name>
    <dbReference type="NCBI Taxonomy" id="574774"/>
    <lineage>
        <taxon>Eukaryota</taxon>
        <taxon>Fungi</taxon>
        <taxon>Dikarya</taxon>
        <taxon>Ascomycota</taxon>
        <taxon>Pezizomycotina</taxon>
        <taxon>Dothideomycetes</taxon>
        <taxon>Pleosporomycetidae</taxon>
        <taxon>Gloniales</taxon>
        <taxon>Gloniaceae</taxon>
        <taxon>Glonium</taxon>
    </lineage>
</organism>
<evidence type="ECO:0000313" key="3">
    <source>
        <dbReference type="Proteomes" id="UP000250140"/>
    </source>
</evidence>
<dbReference type="PANTHER" id="PTHR42791:SF5">
    <property type="entry name" value="HYPOTHETICAL ACETYLTRANSFERASE (EUROFUNG)"/>
    <property type="match status" value="1"/>
</dbReference>
<dbReference type="Proteomes" id="UP000250140">
    <property type="component" value="Unassembled WGS sequence"/>
</dbReference>